<evidence type="ECO:0000256" key="1">
    <source>
        <dbReference type="ARBA" id="ARBA00010838"/>
    </source>
</evidence>
<name>A0A396J376_MEDTR</name>
<dbReference type="PRINTS" id="PR00131">
    <property type="entry name" value="GLHYDRLASE1"/>
</dbReference>
<proteinExistence type="inferred from homology"/>
<dbReference type="EC" id="3.2.1.21" evidence="6"/>
<dbReference type="InterPro" id="IPR033132">
    <property type="entry name" value="GH_1_N_CS"/>
</dbReference>
<keyword evidence="5" id="KW-1133">Transmembrane helix</keyword>
<keyword evidence="5" id="KW-0812">Transmembrane</keyword>
<dbReference type="InterPro" id="IPR001360">
    <property type="entry name" value="Glyco_hydro_1"/>
</dbReference>
<dbReference type="PANTHER" id="PTHR10353">
    <property type="entry name" value="GLYCOSYL HYDROLASE"/>
    <property type="match status" value="1"/>
</dbReference>
<sequence>MSCALSLNTIIHMLASNIKKCHANWQVQCYAMVFYTNLKSMFVEILFIFLLLISFSICPQRALSNRFDPSPLSTNFLFGTASSAYQYEGAYLSDGKGLSDWDVVTHKTPDKIKDGTNGDIAVDQYHRYLEDIDLMEAMKVNSYRFSISWARVLPKGRFGEVNSGGISYYNRLIDALLLKGIEPFVTLSHFDLPQELGDRYEGWLSPESQEDFVYLADLCFKSFGDRVKYWATFNEPDYLITYGYRKGIAPPFRCSKPFGNCSEGDSEKEPYLAVHNIILSHAAAAYIYRTKYQAEQGGKIGIVLHFDWYEPISNSMADKLATERARSFTNNWLLDPIIFGEYPPVMQKILGDILPKFSNNNKEKLKSGLDFIGINHYASYYIKDCIYSKCEPGPGITRTEGLFQQSAEKDGVPIGKPTSIDWQYVYPQGMEKIVTYVKTRYNNTPMFITENGYGELDNPNNTEEQYLNDFDRKNYMAGHLLSLLEAIRKGADVRGYFAWSLLDNFEWLQGYTVRFGLHHVDYATLKRTPRLSANWYKEFIAKHKTEVFRQEK</sequence>
<gene>
    <name evidence="6" type="ORF">MtrunA17_Chr2g0288071</name>
</gene>
<feature type="transmembrane region" description="Helical" evidence="5">
    <location>
        <begin position="41"/>
        <end position="58"/>
    </location>
</feature>
<organism evidence="6">
    <name type="scientific">Medicago truncatula</name>
    <name type="common">Barrel medic</name>
    <name type="synonym">Medicago tribuloides</name>
    <dbReference type="NCBI Taxonomy" id="3880"/>
    <lineage>
        <taxon>Eukaryota</taxon>
        <taxon>Viridiplantae</taxon>
        <taxon>Streptophyta</taxon>
        <taxon>Embryophyta</taxon>
        <taxon>Tracheophyta</taxon>
        <taxon>Spermatophyta</taxon>
        <taxon>Magnoliopsida</taxon>
        <taxon>eudicotyledons</taxon>
        <taxon>Gunneridae</taxon>
        <taxon>Pentapetalae</taxon>
        <taxon>rosids</taxon>
        <taxon>fabids</taxon>
        <taxon>Fabales</taxon>
        <taxon>Fabaceae</taxon>
        <taxon>Papilionoideae</taxon>
        <taxon>50 kb inversion clade</taxon>
        <taxon>NPAAA clade</taxon>
        <taxon>Hologalegina</taxon>
        <taxon>IRL clade</taxon>
        <taxon>Trifolieae</taxon>
        <taxon>Medicago</taxon>
    </lineage>
</organism>
<evidence type="ECO:0000313" key="6">
    <source>
        <dbReference type="EMBL" id="RHN72476.1"/>
    </source>
</evidence>
<dbReference type="SUPFAM" id="SSF51445">
    <property type="entry name" value="(Trans)glycosidases"/>
    <property type="match status" value="1"/>
</dbReference>
<dbReference type="GO" id="GO:0005975">
    <property type="term" value="P:carbohydrate metabolic process"/>
    <property type="evidence" value="ECO:0007669"/>
    <property type="project" value="InterPro"/>
</dbReference>
<keyword evidence="5" id="KW-0472">Membrane</keyword>
<evidence type="ECO:0000256" key="3">
    <source>
        <dbReference type="ARBA" id="ARBA00023295"/>
    </source>
</evidence>
<comment type="caution">
    <text evidence="6">The sequence shown here is derived from an EMBL/GenBank/DDBJ whole genome shotgun (WGS) entry which is preliminary data.</text>
</comment>
<dbReference type="AlphaFoldDB" id="A0A396J376"/>
<comment type="similarity">
    <text evidence="1 4">Belongs to the glycosyl hydrolase 1 family.</text>
</comment>
<evidence type="ECO:0000256" key="5">
    <source>
        <dbReference type="SAM" id="Phobius"/>
    </source>
</evidence>
<dbReference type="GO" id="GO:0008422">
    <property type="term" value="F:beta-glucosidase activity"/>
    <property type="evidence" value="ECO:0007669"/>
    <property type="project" value="UniProtKB-EC"/>
</dbReference>
<keyword evidence="2 6" id="KW-0378">Hydrolase</keyword>
<evidence type="ECO:0000256" key="2">
    <source>
        <dbReference type="ARBA" id="ARBA00022801"/>
    </source>
</evidence>
<dbReference type="PANTHER" id="PTHR10353:SF213">
    <property type="entry name" value="BETA-GLUCOSIDASE 45-RELATED"/>
    <property type="match status" value="1"/>
</dbReference>
<dbReference type="PROSITE" id="PS00653">
    <property type="entry name" value="GLYCOSYL_HYDROL_F1_2"/>
    <property type="match status" value="1"/>
</dbReference>
<reference evidence="6" key="1">
    <citation type="journal article" date="2018" name="Nat. Plants">
        <title>Whole-genome landscape of Medicago truncatula symbiotic genes.</title>
        <authorList>
            <person name="Pecrix Y."/>
            <person name="Gamas P."/>
            <person name="Carrere S."/>
        </authorList>
    </citation>
    <scope>NUCLEOTIDE SEQUENCE</scope>
    <source>
        <tissue evidence="6">Leaves</tissue>
    </source>
</reference>
<dbReference type="Gene3D" id="3.20.20.80">
    <property type="entry name" value="Glycosidases"/>
    <property type="match status" value="1"/>
</dbReference>
<dbReference type="FunFam" id="3.20.20.80:FF:000020">
    <property type="entry name" value="Beta-glucosidase 12"/>
    <property type="match status" value="1"/>
</dbReference>
<keyword evidence="3 6" id="KW-0326">Glycosidase</keyword>
<evidence type="ECO:0000256" key="4">
    <source>
        <dbReference type="RuleBase" id="RU003690"/>
    </source>
</evidence>
<protein>
    <submittedName>
        <fullName evidence="6">Putative beta-glucosidase</fullName>
        <ecNumber evidence="6">3.2.1.21</ecNumber>
    </submittedName>
</protein>
<dbReference type="Gramene" id="rna8192">
    <property type="protein sequence ID" value="RHN72476.1"/>
    <property type="gene ID" value="gene8192"/>
</dbReference>
<dbReference type="Proteomes" id="UP000265566">
    <property type="component" value="Chromosome 2"/>
</dbReference>
<dbReference type="InterPro" id="IPR017853">
    <property type="entry name" value="GH"/>
</dbReference>
<dbReference type="Pfam" id="PF00232">
    <property type="entry name" value="Glyco_hydro_1"/>
    <property type="match status" value="1"/>
</dbReference>
<accession>A0A396J376</accession>
<dbReference type="EMBL" id="PSQE01000002">
    <property type="protein sequence ID" value="RHN72476.1"/>
    <property type="molecule type" value="Genomic_DNA"/>
</dbReference>